<keyword evidence="4" id="KW-1185">Reference proteome</keyword>
<proteinExistence type="inferred from homology"/>
<reference evidence="3 4" key="1">
    <citation type="submission" date="2020-04" db="EMBL/GenBank/DDBJ databases">
        <title>MicrobeNet Type strains.</title>
        <authorList>
            <person name="Nicholson A.C."/>
        </authorList>
    </citation>
    <scope>NUCLEOTIDE SEQUENCE [LARGE SCALE GENOMIC DNA]</scope>
    <source>
        <strain evidence="3 4">ATCC 23612</strain>
    </source>
</reference>
<evidence type="ECO:0000313" key="3">
    <source>
        <dbReference type="EMBL" id="NKZ01824.1"/>
    </source>
</evidence>
<sequence length="338" mass="35012">MTHTPHRSRARRGAASVLAAGLTVSLAACGGNLSGGGSAEGEFPRGPITVMVGQDPGGSTDLIARALADGAQEGLGVALPVVNTPGANGALAASELASQEPDGQNLLVINASLTAITPLAVSEEEVVDIADYEVVTGVSRDDYVLVTAASSDYDTLQDLVDSGDEVDYGTTGVGTGSQLSQALLFEQAGISGTPVPFDGGSPTLTAVLGEQVDVASVQLGEAIAQIEAGEITPLATFAEERNQYLSDVPSAVEAGYDVRVSQYRAVVAPPGTPEDVVERLRTAFTEVFASDAYQEFNENNLLTPHELEPAELSEEWSSFAQEYADMVEEYGIDMGEGQ</sequence>
<dbReference type="Pfam" id="PF03401">
    <property type="entry name" value="TctC"/>
    <property type="match status" value="1"/>
</dbReference>
<dbReference type="EMBL" id="JAAXPG010000044">
    <property type="protein sequence ID" value="NKZ01824.1"/>
    <property type="molecule type" value="Genomic_DNA"/>
</dbReference>
<keyword evidence="2" id="KW-0732">Signal</keyword>
<evidence type="ECO:0000256" key="2">
    <source>
        <dbReference type="SAM" id="SignalP"/>
    </source>
</evidence>
<dbReference type="RefSeq" id="WP_061082404.1">
    <property type="nucleotide sequence ID" value="NZ_JAAXPG010000044.1"/>
</dbReference>
<dbReference type="CDD" id="cd07012">
    <property type="entry name" value="PBP2_Bug_TTT"/>
    <property type="match status" value="1"/>
</dbReference>
<evidence type="ECO:0000313" key="4">
    <source>
        <dbReference type="Proteomes" id="UP000553209"/>
    </source>
</evidence>
<accession>A0A7X6MHQ9</accession>
<evidence type="ECO:0000256" key="1">
    <source>
        <dbReference type="ARBA" id="ARBA00006987"/>
    </source>
</evidence>
<dbReference type="AlphaFoldDB" id="A0A7X6MHQ9"/>
<dbReference type="Proteomes" id="UP000553209">
    <property type="component" value="Unassembled WGS sequence"/>
</dbReference>
<dbReference type="SUPFAM" id="SSF53850">
    <property type="entry name" value="Periplasmic binding protein-like II"/>
    <property type="match status" value="1"/>
</dbReference>
<protein>
    <submittedName>
        <fullName evidence="3">Tripartite tricarboxylate transporter substrate binding protein</fullName>
    </submittedName>
</protein>
<name>A0A7X6MHQ9_9ACTN</name>
<dbReference type="PROSITE" id="PS51257">
    <property type="entry name" value="PROKAR_LIPOPROTEIN"/>
    <property type="match status" value="1"/>
</dbReference>
<comment type="caution">
    <text evidence="3">The sequence shown here is derived from an EMBL/GenBank/DDBJ whole genome shotgun (WGS) entry which is preliminary data.</text>
</comment>
<dbReference type="PANTHER" id="PTHR42928">
    <property type="entry name" value="TRICARBOXYLATE-BINDING PROTEIN"/>
    <property type="match status" value="1"/>
</dbReference>
<gene>
    <name evidence="3" type="ORF">HGB44_29780</name>
</gene>
<feature type="signal peptide" evidence="2">
    <location>
        <begin position="1"/>
        <end position="30"/>
    </location>
</feature>
<dbReference type="InterPro" id="IPR042100">
    <property type="entry name" value="Bug_dom1"/>
</dbReference>
<dbReference type="Gene3D" id="3.40.190.150">
    <property type="entry name" value="Bordetella uptake gene, domain 1"/>
    <property type="match status" value="1"/>
</dbReference>
<dbReference type="Gene3D" id="3.40.190.10">
    <property type="entry name" value="Periplasmic binding protein-like II"/>
    <property type="match status" value="1"/>
</dbReference>
<feature type="chain" id="PRO_5039238860" evidence="2">
    <location>
        <begin position="31"/>
        <end position="338"/>
    </location>
</feature>
<organism evidence="3 4">
    <name type="scientific">Nocardiopsis alborubida</name>
    <dbReference type="NCBI Taxonomy" id="146802"/>
    <lineage>
        <taxon>Bacteria</taxon>
        <taxon>Bacillati</taxon>
        <taxon>Actinomycetota</taxon>
        <taxon>Actinomycetes</taxon>
        <taxon>Streptosporangiales</taxon>
        <taxon>Nocardiopsidaceae</taxon>
        <taxon>Nocardiopsis</taxon>
    </lineage>
</organism>
<dbReference type="PANTHER" id="PTHR42928:SF5">
    <property type="entry name" value="BLR1237 PROTEIN"/>
    <property type="match status" value="1"/>
</dbReference>
<dbReference type="PIRSF" id="PIRSF017082">
    <property type="entry name" value="YflP"/>
    <property type="match status" value="1"/>
</dbReference>
<dbReference type="InterPro" id="IPR005064">
    <property type="entry name" value="BUG"/>
</dbReference>
<comment type="similarity">
    <text evidence="1">Belongs to the UPF0065 (bug) family.</text>
</comment>